<feature type="domain" description="NAD(P)-binding" evidence="10">
    <location>
        <begin position="6"/>
        <end position="329"/>
    </location>
</feature>
<sequence>MKGKILVTGGTGYIGSHSTVELQNAGYEVVIIDNLSNSNIEVLDGIERITGVRPTFVQADCTDIEALRKLFQDNPGIKGIIHFAASKAVGESVQKPLLYYRNNLLSLINLLTLMPEFGVEGIVFSSSCTVYGQPDVLPVDETAPIKPALSPYGNTKQISEEIIKDTLHANAPFKSIILRYFNPIGAHPSAEIGELPNGVPQNLIPYLTQTAIGIRKELSVFGDDYNTPDGSCIRDYINVVDLAKAHVIAMNRMLEKKSPEAIEIFNLGTGRGVSVLELINAFEKATGVKVPHKIVGRREGDIEQVWANPAKANKVLGWTAETGIEDTLASAWKWQLKLRERGIM</sequence>
<evidence type="ECO:0000256" key="5">
    <source>
        <dbReference type="ARBA" id="ARBA00013189"/>
    </source>
</evidence>
<comment type="caution">
    <text evidence="11">The sequence shown here is derived from an EMBL/GenBank/DDBJ whole genome shotgun (WGS) entry which is preliminary data.</text>
</comment>
<dbReference type="AlphaFoldDB" id="A0A921SU71"/>
<keyword evidence="8 9" id="KW-0413">Isomerase</keyword>
<proteinExistence type="inferred from homology"/>
<comment type="subunit">
    <text evidence="9">Homodimer.</text>
</comment>
<dbReference type="InterPro" id="IPR005886">
    <property type="entry name" value="UDP_G4E"/>
</dbReference>
<evidence type="ECO:0000256" key="3">
    <source>
        <dbReference type="ARBA" id="ARBA00004947"/>
    </source>
</evidence>
<comment type="cofactor">
    <cofactor evidence="2 9">
        <name>NAD(+)</name>
        <dbReference type="ChEBI" id="CHEBI:57540"/>
    </cofactor>
</comment>
<dbReference type="InterPro" id="IPR016040">
    <property type="entry name" value="NAD(P)-bd_dom"/>
</dbReference>
<dbReference type="EC" id="5.1.3.2" evidence="5 9"/>
<accession>A0A921SU71</accession>
<evidence type="ECO:0000256" key="4">
    <source>
        <dbReference type="ARBA" id="ARBA00007637"/>
    </source>
</evidence>
<dbReference type="RefSeq" id="WP_025278838.1">
    <property type="nucleotide sequence ID" value="NZ_CAKMIC010000010.1"/>
</dbReference>
<evidence type="ECO:0000256" key="7">
    <source>
        <dbReference type="ARBA" id="ARBA00023027"/>
    </source>
</evidence>
<dbReference type="SUPFAM" id="SSF51735">
    <property type="entry name" value="NAD(P)-binding Rossmann-fold domains"/>
    <property type="match status" value="1"/>
</dbReference>
<dbReference type="Proteomes" id="UP000757103">
    <property type="component" value="Unassembled WGS sequence"/>
</dbReference>
<dbReference type="GO" id="GO:0003978">
    <property type="term" value="F:UDP-glucose 4-epimerase activity"/>
    <property type="evidence" value="ECO:0007669"/>
    <property type="project" value="UniProtKB-UniRule"/>
</dbReference>
<organism evidence="11 12">
    <name type="scientific">Barnesiella viscericola</name>
    <dbReference type="NCBI Taxonomy" id="397865"/>
    <lineage>
        <taxon>Bacteria</taxon>
        <taxon>Pseudomonadati</taxon>
        <taxon>Bacteroidota</taxon>
        <taxon>Bacteroidia</taxon>
        <taxon>Bacteroidales</taxon>
        <taxon>Barnesiellaceae</taxon>
        <taxon>Barnesiella</taxon>
    </lineage>
</organism>
<dbReference type="GO" id="GO:0006012">
    <property type="term" value="P:galactose metabolic process"/>
    <property type="evidence" value="ECO:0007669"/>
    <property type="project" value="InterPro"/>
</dbReference>
<reference evidence="11" key="1">
    <citation type="journal article" date="2021" name="PeerJ">
        <title>Extensive microbial diversity within the chicken gut microbiome revealed by metagenomics and culture.</title>
        <authorList>
            <person name="Gilroy R."/>
            <person name="Ravi A."/>
            <person name="Getino M."/>
            <person name="Pursley I."/>
            <person name="Horton D.L."/>
            <person name="Alikhan N.F."/>
            <person name="Baker D."/>
            <person name="Gharbi K."/>
            <person name="Hall N."/>
            <person name="Watson M."/>
            <person name="Adriaenssens E.M."/>
            <person name="Foster-Nyarko E."/>
            <person name="Jarju S."/>
            <person name="Secka A."/>
            <person name="Antonio M."/>
            <person name="Oren A."/>
            <person name="Chaudhuri R.R."/>
            <person name="La Ragione R."/>
            <person name="Hildebrand F."/>
            <person name="Pallen M.J."/>
        </authorList>
    </citation>
    <scope>NUCLEOTIDE SEQUENCE</scope>
    <source>
        <strain evidence="11">CHK121-7720</strain>
    </source>
</reference>
<evidence type="ECO:0000256" key="1">
    <source>
        <dbReference type="ARBA" id="ARBA00000083"/>
    </source>
</evidence>
<evidence type="ECO:0000259" key="10">
    <source>
        <dbReference type="Pfam" id="PF16363"/>
    </source>
</evidence>
<evidence type="ECO:0000256" key="9">
    <source>
        <dbReference type="RuleBase" id="RU366046"/>
    </source>
</evidence>
<dbReference type="InterPro" id="IPR036291">
    <property type="entry name" value="NAD(P)-bd_dom_sf"/>
</dbReference>
<evidence type="ECO:0000256" key="2">
    <source>
        <dbReference type="ARBA" id="ARBA00001911"/>
    </source>
</evidence>
<dbReference type="PANTHER" id="PTHR43725:SF47">
    <property type="entry name" value="UDP-GLUCOSE 4-EPIMERASE"/>
    <property type="match status" value="1"/>
</dbReference>
<evidence type="ECO:0000313" key="11">
    <source>
        <dbReference type="EMBL" id="HJG88313.1"/>
    </source>
</evidence>
<dbReference type="Pfam" id="PF16363">
    <property type="entry name" value="GDP_Man_Dehyd"/>
    <property type="match status" value="1"/>
</dbReference>
<dbReference type="Gene3D" id="3.40.50.720">
    <property type="entry name" value="NAD(P)-binding Rossmann-like Domain"/>
    <property type="match status" value="1"/>
</dbReference>
<dbReference type="PANTHER" id="PTHR43725">
    <property type="entry name" value="UDP-GLUCOSE 4-EPIMERASE"/>
    <property type="match status" value="1"/>
</dbReference>
<evidence type="ECO:0000313" key="12">
    <source>
        <dbReference type="Proteomes" id="UP000757103"/>
    </source>
</evidence>
<dbReference type="EMBL" id="DYUD01000010">
    <property type="protein sequence ID" value="HJG88313.1"/>
    <property type="molecule type" value="Genomic_DNA"/>
</dbReference>
<dbReference type="NCBIfam" id="TIGR01179">
    <property type="entry name" value="galE"/>
    <property type="match status" value="1"/>
</dbReference>
<gene>
    <name evidence="11" type="primary">galE</name>
    <name evidence="11" type="ORF">K8U91_02385</name>
</gene>
<comment type="similarity">
    <text evidence="4 9">Belongs to the NAD(P)-dependent epimerase/dehydratase family.</text>
</comment>
<protein>
    <recommendedName>
        <fullName evidence="6 9">UDP-glucose 4-epimerase</fullName>
        <ecNumber evidence="5 9">5.1.3.2</ecNumber>
    </recommendedName>
</protein>
<dbReference type="Gene3D" id="3.90.25.10">
    <property type="entry name" value="UDP-galactose 4-epimerase, domain 1"/>
    <property type="match status" value="1"/>
</dbReference>
<dbReference type="FunFam" id="3.40.50.720:FF:000254">
    <property type="entry name" value="UDP-glucose 4-epimerase GalE"/>
    <property type="match status" value="1"/>
</dbReference>
<evidence type="ECO:0000256" key="8">
    <source>
        <dbReference type="ARBA" id="ARBA00023235"/>
    </source>
</evidence>
<evidence type="ECO:0000256" key="6">
    <source>
        <dbReference type="ARBA" id="ARBA00018569"/>
    </source>
</evidence>
<keyword evidence="7 9" id="KW-0520">NAD</keyword>
<comment type="catalytic activity">
    <reaction evidence="1 9">
        <text>UDP-alpha-D-glucose = UDP-alpha-D-galactose</text>
        <dbReference type="Rhea" id="RHEA:22168"/>
        <dbReference type="ChEBI" id="CHEBI:58885"/>
        <dbReference type="ChEBI" id="CHEBI:66914"/>
        <dbReference type="EC" id="5.1.3.2"/>
    </reaction>
</comment>
<dbReference type="GO" id="GO:0005829">
    <property type="term" value="C:cytosol"/>
    <property type="evidence" value="ECO:0007669"/>
    <property type="project" value="TreeGrafter"/>
</dbReference>
<dbReference type="CDD" id="cd05247">
    <property type="entry name" value="UDP_G4E_1_SDR_e"/>
    <property type="match status" value="1"/>
</dbReference>
<dbReference type="GeneID" id="90529503"/>
<comment type="pathway">
    <text evidence="3 9">Carbohydrate metabolism; galactose metabolism.</text>
</comment>
<keyword evidence="9" id="KW-0119">Carbohydrate metabolism</keyword>
<reference evidence="11" key="2">
    <citation type="submission" date="2021-09" db="EMBL/GenBank/DDBJ databases">
        <authorList>
            <person name="Gilroy R."/>
        </authorList>
    </citation>
    <scope>NUCLEOTIDE SEQUENCE</scope>
    <source>
        <strain evidence="11">CHK121-7720</strain>
    </source>
</reference>
<name>A0A921SU71_9BACT</name>